<evidence type="ECO:0000256" key="2">
    <source>
        <dbReference type="ARBA" id="ARBA00022692"/>
    </source>
</evidence>
<gene>
    <name evidence="6" type="ORF">THIOM_005125</name>
</gene>
<proteinExistence type="predicted"/>
<dbReference type="InterPro" id="IPR052556">
    <property type="entry name" value="PolySynth_Transporter"/>
</dbReference>
<comment type="subcellular location">
    <subcellularLocation>
        <location evidence="1">Membrane</location>
        <topology evidence="1">Multi-pass membrane protein</topology>
    </subcellularLocation>
</comment>
<dbReference type="AlphaFoldDB" id="A0A176RU51"/>
<reference evidence="6 7" key="1">
    <citation type="submission" date="2016-05" db="EMBL/GenBank/DDBJ databases">
        <title>Single-cell genome of chain-forming Candidatus Thiomargarita nelsonii and comparison to other large sulfur-oxidizing bacteria.</title>
        <authorList>
            <person name="Winkel M."/>
            <person name="Salman V."/>
            <person name="Woyke T."/>
            <person name="Schulz-Vogt H."/>
            <person name="Richter M."/>
            <person name="Flood B."/>
            <person name="Bailey J."/>
            <person name="Amann R."/>
            <person name="Mussmann M."/>
        </authorList>
    </citation>
    <scope>NUCLEOTIDE SEQUENCE [LARGE SCALE GENOMIC DNA]</scope>
    <source>
        <strain evidence="6 7">THI036</strain>
    </source>
</reference>
<dbReference type="PANTHER" id="PTHR43424">
    <property type="entry name" value="LOCUS PUTATIVE PROTEIN 1-RELATED"/>
    <property type="match status" value="1"/>
</dbReference>
<keyword evidence="2 5" id="KW-0812">Transmembrane</keyword>
<dbReference type="PATRIC" id="fig|1003181.4.peg.6786"/>
<keyword evidence="3 5" id="KW-1133">Transmembrane helix</keyword>
<feature type="transmembrane region" description="Helical" evidence="5">
    <location>
        <begin position="77"/>
        <end position="94"/>
    </location>
</feature>
<keyword evidence="4 5" id="KW-0472">Membrane</keyword>
<evidence type="ECO:0000256" key="1">
    <source>
        <dbReference type="ARBA" id="ARBA00004141"/>
    </source>
</evidence>
<comment type="caution">
    <text evidence="6">The sequence shown here is derived from an EMBL/GenBank/DDBJ whole genome shotgun (WGS) entry which is preliminary data.</text>
</comment>
<evidence type="ECO:0000256" key="4">
    <source>
        <dbReference type="ARBA" id="ARBA00023136"/>
    </source>
</evidence>
<evidence type="ECO:0000313" key="7">
    <source>
        <dbReference type="Proteomes" id="UP000076962"/>
    </source>
</evidence>
<dbReference type="Pfam" id="PF01943">
    <property type="entry name" value="Polysacc_synt"/>
    <property type="match status" value="1"/>
</dbReference>
<keyword evidence="7" id="KW-1185">Reference proteome</keyword>
<feature type="transmembrane region" description="Helical" evidence="5">
    <location>
        <begin position="114"/>
        <end position="138"/>
    </location>
</feature>
<dbReference type="PANTHER" id="PTHR43424:SF1">
    <property type="entry name" value="LOCUS PUTATIVE PROTEIN 1-RELATED"/>
    <property type="match status" value="1"/>
</dbReference>
<evidence type="ECO:0000256" key="5">
    <source>
        <dbReference type="SAM" id="Phobius"/>
    </source>
</evidence>
<evidence type="ECO:0000256" key="3">
    <source>
        <dbReference type="ARBA" id="ARBA00022989"/>
    </source>
</evidence>
<evidence type="ECO:0000313" key="6">
    <source>
        <dbReference type="EMBL" id="OAD19255.1"/>
    </source>
</evidence>
<organism evidence="6 7">
    <name type="scientific">Candidatus Thiomargarita nelsonii</name>
    <dbReference type="NCBI Taxonomy" id="1003181"/>
    <lineage>
        <taxon>Bacteria</taxon>
        <taxon>Pseudomonadati</taxon>
        <taxon>Pseudomonadota</taxon>
        <taxon>Gammaproteobacteria</taxon>
        <taxon>Thiotrichales</taxon>
        <taxon>Thiotrichaceae</taxon>
        <taxon>Thiomargarita</taxon>
    </lineage>
</organism>
<protein>
    <submittedName>
        <fullName evidence="6">Polysaccharide biosynthesis protein</fullName>
    </submittedName>
</protein>
<dbReference type="Proteomes" id="UP000076962">
    <property type="component" value="Unassembled WGS sequence"/>
</dbReference>
<accession>A0A176RU51</accession>
<dbReference type="InterPro" id="IPR002797">
    <property type="entry name" value="Polysacc_synth"/>
</dbReference>
<name>A0A176RU51_9GAMM</name>
<dbReference type="EMBL" id="LUTY01002878">
    <property type="protein sequence ID" value="OAD19255.1"/>
    <property type="molecule type" value="Genomic_DNA"/>
</dbReference>
<dbReference type="GO" id="GO:0016020">
    <property type="term" value="C:membrane"/>
    <property type="evidence" value="ECO:0007669"/>
    <property type="project" value="UniProtKB-SubCell"/>
</dbReference>
<sequence length="169" mass="19536">MVLAIGLITIYLHNTGKVWFLQWRWSVASALLRDSWPLILSGMVVSIYMKIDQVMIKEMLGTKEVGLYAAAVKLSEAWYFLPVLITNSLFPAIIKAKKVSQEFYYNRLQKLYDLMVWMAIAIALPMTFLSDWIVNLLYGGEYNEAGNILRVHIWAGVLNTLTNFIEYYR</sequence>